<dbReference type="PANTHER" id="PTHR24247">
    <property type="entry name" value="5-HYDROXYTRYPTAMINE RECEPTOR"/>
    <property type="match status" value="1"/>
</dbReference>
<dbReference type="PROSITE" id="PS50262">
    <property type="entry name" value="G_PROTEIN_RECEP_F1_2"/>
    <property type="match status" value="1"/>
</dbReference>
<feature type="compositionally biased region" description="Basic and acidic residues" evidence="9">
    <location>
        <begin position="1551"/>
        <end position="1563"/>
    </location>
</feature>
<dbReference type="PRINTS" id="PR00237">
    <property type="entry name" value="GPCRRHODOPSN"/>
</dbReference>
<feature type="compositionally biased region" description="Basic and acidic residues" evidence="9">
    <location>
        <begin position="1407"/>
        <end position="1416"/>
    </location>
</feature>
<keyword evidence="8" id="KW-0807">Transducer</keyword>
<accession>A0ABD0L118</accession>
<proteinExistence type="predicted"/>
<evidence type="ECO:0000256" key="10">
    <source>
        <dbReference type="SAM" id="Phobius"/>
    </source>
</evidence>
<feature type="compositionally biased region" description="Low complexity" evidence="9">
    <location>
        <begin position="1597"/>
        <end position="1614"/>
    </location>
</feature>
<dbReference type="InterPro" id="IPR017452">
    <property type="entry name" value="GPCR_Rhodpsn_7TM"/>
</dbReference>
<feature type="compositionally biased region" description="Low complexity" evidence="9">
    <location>
        <begin position="1195"/>
        <end position="1206"/>
    </location>
</feature>
<evidence type="ECO:0000256" key="6">
    <source>
        <dbReference type="ARBA" id="ARBA00023136"/>
    </source>
</evidence>
<feature type="transmembrane region" description="Helical" evidence="10">
    <location>
        <begin position="193"/>
        <end position="213"/>
    </location>
</feature>
<name>A0ABD0L118_9CAEN</name>
<dbReference type="InterPro" id="IPR000276">
    <property type="entry name" value="GPCR_Rhodpsn"/>
</dbReference>
<organism evidence="12 13">
    <name type="scientific">Batillaria attramentaria</name>
    <dbReference type="NCBI Taxonomy" id="370345"/>
    <lineage>
        <taxon>Eukaryota</taxon>
        <taxon>Metazoa</taxon>
        <taxon>Spiralia</taxon>
        <taxon>Lophotrochozoa</taxon>
        <taxon>Mollusca</taxon>
        <taxon>Gastropoda</taxon>
        <taxon>Caenogastropoda</taxon>
        <taxon>Sorbeoconcha</taxon>
        <taxon>Cerithioidea</taxon>
        <taxon>Batillariidae</taxon>
        <taxon>Batillaria</taxon>
    </lineage>
</organism>
<feature type="transmembrane region" description="Helical" evidence="10">
    <location>
        <begin position="96"/>
        <end position="121"/>
    </location>
</feature>
<evidence type="ECO:0000256" key="3">
    <source>
        <dbReference type="ARBA" id="ARBA00022692"/>
    </source>
</evidence>
<feature type="region of interest" description="Disordered" evidence="9">
    <location>
        <begin position="560"/>
        <end position="690"/>
    </location>
</feature>
<feature type="compositionally biased region" description="Polar residues" evidence="9">
    <location>
        <begin position="437"/>
        <end position="460"/>
    </location>
</feature>
<dbReference type="Proteomes" id="UP001519460">
    <property type="component" value="Unassembled WGS sequence"/>
</dbReference>
<evidence type="ECO:0000313" key="13">
    <source>
        <dbReference type="Proteomes" id="UP001519460"/>
    </source>
</evidence>
<dbReference type="Gene3D" id="1.20.1070.10">
    <property type="entry name" value="Rhodopsin 7-helix transmembrane proteins"/>
    <property type="match status" value="1"/>
</dbReference>
<keyword evidence="2" id="KW-1003">Cell membrane</keyword>
<feature type="compositionally biased region" description="Polar residues" evidence="9">
    <location>
        <begin position="1418"/>
        <end position="1437"/>
    </location>
</feature>
<evidence type="ECO:0000256" key="8">
    <source>
        <dbReference type="ARBA" id="ARBA00023224"/>
    </source>
</evidence>
<evidence type="ECO:0000259" key="11">
    <source>
        <dbReference type="PROSITE" id="PS50262"/>
    </source>
</evidence>
<evidence type="ECO:0000256" key="2">
    <source>
        <dbReference type="ARBA" id="ARBA00022475"/>
    </source>
</evidence>
<feature type="compositionally biased region" description="Basic and acidic residues" evidence="9">
    <location>
        <begin position="1276"/>
        <end position="1287"/>
    </location>
</feature>
<feature type="compositionally biased region" description="Basic and acidic residues" evidence="9">
    <location>
        <begin position="1337"/>
        <end position="1351"/>
    </location>
</feature>
<feature type="compositionally biased region" description="Basic and acidic residues" evidence="9">
    <location>
        <begin position="1644"/>
        <end position="1653"/>
    </location>
</feature>
<evidence type="ECO:0000256" key="7">
    <source>
        <dbReference type="ARBA" id="ARBA00023170"/>
    </source>
</evidence>
<feature type="compositionally biased region" description="Basic residues" evidence="9">
    <location>
        <begin position="1288"/>
        <end position="1300"/>
    </location>
</feature>
<dbReference type="CDD" id="cd00637">
    <property type="entry name" value="7tm_classA_rhodopsin-like"/>
    <property type="match status" value="1"/>
</dbReference>
<dbReference type="Pfam" id="PF00001">
    <property type="entry name" value="7tm_1"/>
    <property type="match status" value="1"/>
</dbReference>
<dbReference type="SUPFAM" id="SSF81321">
    <property type="entry name" value="Family A G protein-coupled receptor-like"/>
    <property type="match status" value="1"/>
</dbReference>
<keyword evidence="6 10" id="KW-0472">Membrane</keyword>
<feature type="compositionally biased region" description="Acidic residues" evidence="9">
    <location>
        <begin position="1700"/>
        <end position="1710"/>
    </location>
</feature>
<feature type="region of interest" description="Disordered" evidence="9">
    <location>
        <begin position="780"/>
        <end position="808"/>
    </location>
</feature>
<feature type="compositionally biased region" description="Basic and acidic residues" evidence="9">
    <location>
        <begin position="1367"/>
        <end position="1379"/>
    </location>
</feature>
<gene>
    <name evidence="12" type="ORF">BaRGS_00015718</name>
</gene>
<keyword evidence="4 10" id="KW-1133">Transmembrane helix</keyword>
<feature type="compositionally biased region" description="Basic residues" evidence="9">
    <location>
        <begin position="1381"/>
        <end position="1396"/>
    </location>
</feature>
<feature type="region of interest" description="Disordered" evidence="9">
    <location>
        <begin position="1681"/>
        <end position="1721"/>
    </location>
</feature>
<keyword evidence="5" id="KW-0297">G-protein coupled receptor</keyword>
<dbReference type="GO" id="GO:0004930">
    <property type="term" value="F:G protein-coupled receptor activity"/>
    <property type="evidence" value="ECO:0007669"/>
    <property type="project" value="UniProtKB-KW"/>
</dbReference>
<feature type="compositionally biased region" description="Polar residues" evidence="9">
    <location>
        <begin position="669"/>
        <end position="682"/>
    </location>
</feature>
<feature type="compositionally biased region" description="Polar residues" evidence="9">
    <location>
        <begin position="1123"/>
        <end position="1173"/>
    </location>
</feature>
<keyword evidence="7" id="KW-0675">Receptor</keyword>
<feature type="compositionally biased region" description="Low complexity" evidence="9">
    <location>
        <begin position="1527"/>
        <end position="1541"/>
    </location>
</feature>
<feature type="region of interest" description="Disordered" evidence="9">
    <location>
        <begin position="394"/>
        <end position="474"/>
    </location>
</feature>
<evidence type="ECO:0000313" key="12">
    <source>
        <dbReference type="EMBL" id="KAK7492988.1"/>
    </source>
</evidence>
<evidence type="ECO:0000256" key="9">
    <source>
        <dbReference type="SAM" id="MobiDB-lite"/>
    </source>
</evidence>
<protein>
    <recommendedName>
        <fullName evidence="11">G-protein coupled receptors family 1 profile domain-containing protein</fullName>
    </recommendedName>
</protein>
<comment type="caution">
    <text evidence="12">The sequence shown here is derived from an EMBL/GenBank/DDBJ whole genome shotgun (WGS) entry which is preliminary data.</text>
</comment>
<dbReference type="GO" id="GO:0005886">
    <property type="term" value="C:plasma membrane"/>
    <property type="evidence" value="ECO:0007669"/>
    <property type="project" value="UniProtKB-SubCell"/>
</dbReference>
<feature type="region of interest" description="Disordered" evidence="9">
    <location>
        <begin position="1510"/>
        <end position="1653"/>
    </location>
</feature>
<feature type="transmembrane region" description="Helical" evidence="10">
    <location>
        <begin position="20"/>
        <end position="47"/>
    </location>
</feature>
<feature type="transmembrane region" description="Helical" evidence="10">
    <location>
        <begin position="255"/>
        <end position="275"/>
    </location>
</feature>
<feature type="compositionally biased region" description="Low complexity" evidence="9">
    <location>
        <begin position="1174"/>
        <end position="1183"/>
    </location>
</feature>
<keyword evidence="13" id="KW-1185">Reference proteome</keyword>
<dbReference type="PANTHER" id="PTHR24247:SF278">
    <property type="entry name" value="HISTAMINE H2 RECEPTOR"/>
    <property type="match status" value="1"/>
</dbReference>
<evidence type="ECO:0000256" key="1">
    <source>
        <dbReference type="ARBA" id="ARBA00004651"/>
    </source>
</evidence>
<feature type="compositionally biased region" description="Basic residues" evidence="9">
    <location>
        <begin position="652"/>
        <end position="664"/>
    </location>
</feature>
<dbReference type="EMBL" id="JACVVK020000097">
    <property type="protein sequence ID" value="KAK7492988.1"/>
    <property type="molecule type" value="Genomic_DNA"/>
</dbReference>
<feature type="compositionally biased region" description="Basic and acidic residues" evidence="9">
    <location>
        <begin position="1109"/>
        <end position="1119"/>
    </location>
</feature>
<keyword evidence="3 10" id="KW-0812">Transmembrane</keyword>
<feature type="compositionally biased region" description="Basic and acidic residues" evidence="9">
    <location>
        <begin position="461"/>
        <end position="470"/>
    </location>
</feature>
<evidence type="ECO:0000256" key="4">
    <source>
        <dbReference type="ARBA" id="ARBA00022989"/>
    </source>
</evidence>
<feature type="compositionally biased region" description="Polar residues" evidence="9">
    <location>
        <begin position="1681"/>
        <end position="1699"/>
    </location>
</feature>
<feature type="region of interest" description="Disordered" evidence="9">
    <location>
        <begin position="1026"/>
        <end position="1437"/>
    </location>
</feature>
<comment type="subcellular location">
    <subcellularLocation>
        <location evidence="1">Cell membrane</location>
        <topology evidence="1">Multi-pass membrane protein</topology>
    </subcellularLocation>
</comment>
<reference evidence="12 13" key="1">
    <citation type="journal article" date="2023" name="Sci. Data">
        <title>Genome assembly of the Korean intertidal mud-creeper Batillaria attramentaria.</title>
        <authorList>
            <person name="Patra A.K."/>
            <person name="Ho P.T."/>
            <person name="Jun S."/>
            <person name="Lee S.J."/>
            <person name="Kim Y."/>
            <person name="Won Y.J."/>
        </authorList>
    </citation>
    <scope>NUCLEOTIDE SEQUENCE [LARGE SCALE GENOMIC DNA]</scope>
    <source>
        <strain evidence="12">Wonlab-2016</strain>
    </source>
</reference>
<feature type="compositionally biased region" description="Polar residues" evidence="9">
    <location>
        <begin position="1319"/>
        <end position="1328"/>
    </location>
</feature>
<feature type="compositionally biased region" description="Basic and acidic residues" evidence="9">
    <location>
        <begin position="1307"/>
        <end position="1318"/>
    </location>
</feature>
<feature type="transmembrane region" description="Helical" evidence="10">
    <location>
        <begin position="59"/>
        <end position="84"/>
    </location>
</feature>
<feature type="transmembrane region" description="Helical" evidence="10">
    <location>
        <begin position="141"/>
        <end position="162"/>
    </location>
</feature>
<feature type="domain" description="G-protein coupled receptors family 1 profile" evidence="11">
    <location>
        <begin position="39"/>
        <end position="309"/>
    </location>
</feature>
<sequence>MSSANNSLFHADELELEDIAHIVVVTAFLSLFVLTAAIGNALLFYVVLRSKYHRHESDFFIASLATADLIMTMVVFPFTIFNLFQKWNFGDFLCKLWTFLDTALCAVSIYTMSAICMNICFHVKLSFVALHTLVRSYIKSYIVGIWVLAVLVSATITALSYVQVTEKHTPPEGIPAGEICFFQEPLLTALLDFFVVFFGPLLWCLFLYVQVVNRLNIYSSLRRTPVSLPVRSPNDSEAELPPTGLFTITNKRTGITVLGVKLAVFFVAWMPLFLVKLVTSVCLKCTNSTMHSVVVWLPYTNSWISPLIYGMLNKRVHNRLKELCSCGHNWAKRLSRLAQPIIRKSTLDMTDMRFDRFGSYRNLHWGGPPGTPISSPSGTRSVSWDLSMSASTVHVPTTTPHIPRSRAAAAGVHEADEFGTPVDGDMPGSSGGYSGELPTTSGPDTARTVSPRSASPQTDSKYYRPTDKDNTQSASVPLEAVQHTTAEVIPPGLQVLRLLVLSSLRRPRSVPTFTKPPEDMESYSRVARGGQYVKETPERACSDTRDFPPLAQAWKPVPARRSTLTKAKTRGPAVELNDTFAARPQPAPRKPRREIFVSARPGSAPASEESDNDETGSSVPTCSTRSTRRSRPKERRGFHKNAVRTKFDARKASKRSRTQPKRPAKTGDKSASASTSGHQQPAISGIPEPRISEDDISIYLDAVESLSSGCLNAVIEKILSSTGSNVLQSQEKIHSASSSVNSDSTGMYVEVGSPLNSTHQNFLSDDEAQRQEHTEVMAGSGDTAFRGTSPVEGDSEYFTTDPSPENSRENIVKTITTDNDEEEEGLLPFHDSSEVFEEETPKFTALAAVKYHEKQQLYKGSVSRMKSIRDLFPPNRCDARTVASDNVLKAGTLYQKHIREPDKKNSAGFWEYLKAPFKAADMYASQIVFSKAGKHQTPDTTESGNVTASDTLCGQTRPTTSRMLSHQQKNLNEEKKQTVSTVFRSSLMKVLASFKGKIIEETGNKKFHSSPTGLLASLLTGEEMAAAPGIDGKGPGAVSGISSETSETAPGMSSEGQEADPYNSNGDEKSEDTLGTSAGSEALENAFSVSVEVETVPTRASISSEASETDTRATNEQRETAACISTRSEASETTPSVNSEEATTVPISISSDVSETAPSVNSEEVTTAGVSSGSEVSETATSADSEEAETVPGISARSEASEPASSVCGDEAETVLVTNADQAVPSVRTDKLLVRGSAQGAGIPIEKQNYRHRALISPKVESRGGGKASYAEGQDTAEKPPDVDKRGKCLSKKRGSKKSPHQAESPVRCETKVKRFDNQADSLNTNRSKAAFGQTAELHRTECSYRQEPDMSRPNPEGLSIVAESLETSKELHESESCKKSAPKKLAPKKPPRRSVRKETSVSPRQRTSDFDKDTGSRFLNRNNTFTKTQSDETVGTSSLEKLCTDIHIYHSHKPVKPERLKRSLETKSFGNIDDKVLESVVKQEVWSPFEDRMGLLYMPDLLTPAEPNEVRSQTYSPHKSDKPDWSGGESLRSRESSLLSRESKPLGADDPDRYGPYEDRQELVCMPDPLGAAEPSGLLSQTHSPHIPSKPDWSEAESLQSESRSRQSVSASLTAGYPRRHRHQTSGVSCTADRRSSAIWRSNRTETKPETKQPYRRYAGAWDLEGMWSRAALARQAACSSSPSGQSFIVTPSTQSEWSTDDETADENPEERKRSAPFQRIRPSLSFLAERARLKARKKQSRAIGIFAQMRDME</sequence>
<evidence type="ECO:0000256" key="5">
    <source>
        <dbReference type="ARBA" id="ARBA00023040"/>
    </source>
</evidence>
<feature type="compositionally biased region" description="Basic residues" evidence="9">
    <location>
        <begin position="626"/>
        <end position="643"/>
    </location>
</feature>